<dbReference type="InterPro" id="IPR036961">
    <property type="entry name" value="Kinesin_motor_dom_sf"/>
</dbReference>
<keyword evidence="5 8" id="KW-0067">ATP-binding</keyword>
<feature type="domain" description="Kinesin motor" evidence="11">
    <location>
        <begin position="373"/>
        <end position="699"/>
    </location>
</feature>
<dbReference type="GO" id="GO:0005874">
    <property type="term" value="C:microtubule"/>
    <property type="evidence" value="ECO:0007669"/>
    <property type="project" value="UniProtKB-KW"/>
</dbReference>
<dbReference type="GO" id="GO:0008017">
    <property type="term" value="F:microtubule binding"/>
    <property type="evidence" value="ECO:0007669"/>
    <property type="project" value="InterPro"/>
</dbReference>
<organism evidence="12 13">
    <name type="scientific">Cuscuta europaea</name>
    <name type="common">European dodder</name>
    <dbReference type="NCBI Taxonomy" id="41803"/>
    <lineage>
        <taxon>Eukaryota</taxon>
        <taxon>Viridiplantae</taxon>
        <taxon>Streptophyta</taxon>
        <taxon>Embryophyta</taxon>
        <taxon>Tracheophyta</taxon>
        <taxon>Spermatophyta</taxon>
        <taxon>Magnoliopsida</taxon>
        <taxon>eudicotyledons</taxon>
        <taxon>Gunneridae</taxon>
        <taxon>Pentapetalae</taxon>
        <taxon>asterids</taxon>
        <taxon>lamiids</taxon>
        <taxon>Solanales</taxon>
        <taxon>Convolvulaceae</taxon>
        <taxon>Cuscuteae</taxon>
        <taxon>Cuscuta</taxon>
        <taxon>Cuscuta subgen. Cuscuta</taxon>
    </lineage>
</organism>
<name>A0A9P1EIQ4_CUSEU</name>
<dbReference type="PRINTS" id="PR00380">
    <property type="entry name" value="KINESINHEAVY"/>
</dbReference>
<evidence type="ECO:0000256" key="4">
    <source>
        <dbReference type="ARBA" id="ARBA00022741"/>
    </source>
</evidence>
<dbReference type="Pfam" id="PF00307">
    <property type="entry name" value="CH"/>
    <property type="match status" value="1"/>
</dbReference>
<dbReference type="SMART" id="SM00033">
    <property type="entry name" value="CH"/>
    <property type="match status" value="1"/>
</dbReference>
<evidence type="ECO:0000256" key="3">
    <source>
        <dbReference type="ARBA" id="ARBA00022701"/>
    </source>
</evidence>
<feature type="region of interest" description="Disordered" evidence="9">
    <location>
        <begin position="731"/>
        <end position="756"/>
    </location>
</feature>
<protein>
    <submittedName>
        <fullName evidence="12">Uncharacterized protein</fullName>
    </submittedName>
</protein>
<feature type="binding site" evidence="8">
    <location>
        <begin position="456"/>
        <end position="463"/>
    </location>
    <ligand>
        <name>ATP</name>
        <dbReference type="ChEBI" id="CHEBI:30616"/>
    </ligand>
</feature>
<evidence type="ECO:0000256" key="9">
    <source>
        <dbReference type="SAM" id="MobiDB-lite"/>
    </source>
</evidence>
<keyword evidence="6" id="KW-0175">Coiled coil</keyword>
<comment type="caution">
    <text evidence="12">The sequence shown here is derived from an EMBL/GenBank/DDBJ whole genome shotgun (WGS) entry which is preliminary data.</text>
</comment>
<feature type="region of interest" description="Disordered" evidence="9">
    <location>
        <begin position="901"/>
        <end position="970"/>
    </location>
</feature>
<evidence type="ECO:0000256" key="6">
    <source>
        <dbReference type="ARBA" id="ARBA00023054"/>
    </source>
</evidence>
<comment type="similarity">
    <text evidence="2">Belongs to the TRAFAC class myosin-kinesin ATPase superfamily. Kinesin family. KIN-14 subfamily.</text>
</comment>
<feature type="domain" description="Calponin-homology (CH)" evidence="10">
    <location>
        <begin position="40"/>
        <end position="162"/>
    </location>
</feature>
<dbReference type="AlphaFoldDB" id="A0A9P1EIQ4"/>
<dbReference type="InterPro" id="IPR027417">
    <property type="entry name" value="P-loop_NTPase"/>
</dbReference>
<dbReference type="InterPro" id="IPR036872">
    <property type="entry name" value="CH_dom_sf"/>
</dbReference>
<gene>
    <name evidence="12" type="ORF">CEURO_LOCUS17559</name>
</gene>
<dbReference type="CDD" id="cd01366">
    <property type="entry name" value="KISc_C_terminal"/>
    <property type="match status" value="1"/>
</dbReference>
<keyword evidence="4 8" id="KW-0547">Nucleotide-binding</keyword>
<dbReference type="SUPFAM" id="SSF52540">
    <property type="entry name" value="P-loop containing nucleoside triphosphate hydrolases"/>
    <property type="match status" value="1"/>
</dbReference>
<dbReference type="PANTHER" id="PTHR47972:SF12">
    <property type="entry name" value="KINESIN-LIKE PROTEIN KIN-14H"/>
    <property type="match status" value="1"/>
</dbReference>
<dbReference type="CDD" id="cd21203">
    <property type="entry name" value="CH_AtKIN14-like"/>
    <property type="match status" value="1"/>
</dbReference>
<keyword evidence="3" id="KW-0493">Microtubule</keyword>
<evidence type="ECO:0000313" key="12">
    <source>
        <dbReference type="EMBL" id="CAH9106954.1"/>
    </source>
</evidence>
<dbReference type="Gene3D" id="1.10.418.10">
    <property type="entry name" value="Calponin-like domain"/>
    <property type="match status" value="1"/>
</dbReference>
<reference evidence="12" key="1">
    <citation type="submission" date="2022-07" db="EMBL/GenBank/DDBJ databases">
        <authorList>
            <person name="Macas J."/>
            <person name="Novak P."/>
            <person name="Neumann P."/>
        </authorList>
    </citation>
    <scope>NUCLEOTIDE SEQUENCE</scope>
</reference>
<dbReference type="Pfam" id="PF00225">
    <property type="entry name" value="Kinesin"/>
    <property type="match status" value="1"/>
</dbReference>
<dbReference type="SUPFAM" id="SSF47576">
    <property type="entry name" value="Calponin-homology domain, CH-domain"/>
    <property type="match status" value="1"/>
</dbReference>
<dbReference type="Proteomes" id="UP001152484">
    <property type="component" value="Unassembled WGS sequence"/>
</dbReference>
<dbReference type="GO" id="GO:0009536">
    <property type="term" value="C:plastid"/>
    <property type="evidence" value="ECO:0007669"/>
    <property type="project" value="UniProtKB-SubCell"/>
</dbReference>
<dbReference type="PANTHER" id="PTHR47972">
    <property type="entry name" value="KINESIN-LIKE PROTEIN KLP-3"/>
    <property type="match status" value="1"/>
</dbReference>
<dbReference type="FunFam" id="3.40.850.10:FF:000045">
    <property type="entry name" value="Kinesin-like protein KIN-14I isoform A"/>
    <property type="match status" value="1"/>
</dbReference>
<proteinExistence type="inferred from homology"/>
<evidence type="ECO:0000259" key="11">
    <source>
        <dbReference type="PROSITE" id="PS50067"/>
    </source>
</evidence>
<dbReference type="InterPro" id="IPR001752">
    <property type="entry name" value="Kinesin_motor_dom"/>
</dbReference>
<evidence type="ECO:0000259" key="10">
    <source>
        <dbReference type="PROSITE" id="PS50021"/>
    </source>
</evidence>
<feature type="compositionally biased region" description="Basic and acidic residues" evidence="9">
    <location>
        <begin position="731"/>
        <end position="744"/>
    </location>
</feature>
<feature type="compositionally biased region" description="Polar residues" evidence="9">
    <location>
        <begin position="947"/>
        <end position="961"/>
    </location>
</feature>
<evidence type="ECO:0000256" key="5">
    <source>
        <dbReference type="ARBA" id="ARBA00022840"/>
    </source>
</evidence>
<feature type="region of interest" description="Disordered" evidence="9">
    <location>
        <begin position="787"/>
        <end position="816"/>
    </location>
</feature>
<dbReference type="SMART" id="SM00129">
    <property type="entry name" value="KISc"/>
    <property type="match status" value="1"/>
</dbReference>
<comment type="subcellular location">
    <subcellularLocation>
        <location evidence="1">Plastid</location>
    </subcellularLocation>
</comment>
<evidence type="ECO:0000256" key="8">
    <source>
        <dbReference type="PROSITE-ProRule" id="PRU00283"/>
    </source>
</evidence>
<feature type="compositionally biased region" description="Polar residues" evidence="9">
    <location>
        <begin position="745"/>
        <end position="756"/>
    </location>
</feature>
<dbReference type="EMBL" id="CAMAPE010000050">
    <property type="protein sequence ID" value="CAH9106954.1"/>
    <property type="molecule type" value="Genomic_DNA"/>
</dbReference>
<evidence type="ECO:0000256" key="1">
    <source>
        <dbReference type="ARBA" id="ARBA00004474"/>
    </source>
</evidence>
<dbReference type="PROSITE" id="PS50067">
    <property type="entry name" value="KINESIN_MOTOR_2"/>
    <property type="match status" value="1"/>
</dbReference>
<dbReference type="GO" id="GO:0016887">
    <property type="term" value="F:ATP hydrolysis activity"/>
    <property type="evidence" value="ECO:0007669"/>
    <property type="project" value="UniProtKB-ARBA"/>
</dbReference>
<dbReference type="GO" id="GO:0005524">
    <property type="term" value="F:ATP binding"/>
    <property type="evidence" value="ECO:0007669"/>
    <property type="project" value="UniProtKB-UniRule"/>
</dbReference>
<evidence type="ECO:0000313" key="13">
    <source>
        <dbReference type="Proteomes" id="UP001152484"/>
    </source>
</evidence>
<evidence type="ECO:0000256" key="7">
    <source>
        <dbReference type="ARBA" id="ARBA00023175"/>
    </source>
</evidence>
<keyword evidence="13" id="KW-1185">Reference proteome</keyword>
<dbReference type="GO" id="GO:0007018">
    <property type="term" value="P:microtubule-based movement"/>
    <property type="evidence" value="ECO:0007669"/>
    <property type="project" value="InterPro"/>
</dbReference>
<accession>A0A9P1EIQ4</accession>
<sequence>MSSEDNPLLAASMVEEVIEQYGENLSNVDLYAARKAEEASLRRNEAGRWLRKIVGVVASKDLPAEPSEEEFRNGLRSGIILCNALNKVQPGSVQKVIEAPLDSASNSDGAALSAYQYFENVRNFLVAMEEMGLPTFQASDLAQGGKPYRVVNCVLALKSYWEWKQCGVGSWKLSGNVKPASRGKKFLLKNSQPFMNTISHTSFVIEKALNNVNLECDHPETEQLESLQILVNKVLADKKPEDIPFVETATQDISLTSSSSVECSYIDSKDEDKTNPAPFGEEQFHHTGVNKITPRRCDEKQHMLIKQQQNIQDLKCTLYDTKKELQCIQVKYNDEVNNLGKHLQGLAHAASGYQKVLEENRKLYNQVQDLKGSIRVYCRVRPFLPGQHNRFSTLDHVEERSITIITPSKYGKEGKKTFTFNRCFGPSATQEQVFTDTQPLIRSVLDGYNVCIFAYGQTGSGKTYTMSGPDEVTKETQGVNYRALDDLFLISEQRKNTIAYEVSVQMIEIYNEQVRDLLATDGIIKKLEIRNNSQKGLNVPDANIVSVSSTSEVLKLMNLGQKNRAVGATAMNTRSSRSHSCLTVHVQGRGLTSGTILRGCLHMVDLAGSERADKTEATGERLKEAQHINKSLSALGDVIYALGHKSSHVPYRNSKLTQLLQDSLGGQAKTLMFVHISPEVDAIGETLSTLKFAERVSAVELGAPRANKDSPDVKELKEQIANLKAALAKKDVISSRSSSPERKMTSSGSSPSNYSLQSFRDMQISNQEQLMEDVDDNREVRKCSGGRQSLDLDDLHMNSPPWQPNASSGSNEYEKDAASGEWVDKVIVNKRNSINMGYSLGRLDECDKQHSTEILFEKFSPDDCVKSHPEQQNFVAVDDPDFDANTSDCSSEHDFVFQMSTSNVSGGTKNGMESKLRRPSPKRIKSPETRRSIPPPSRRLSTGMLLHSSTYKTRIQTPNTNAKRRSPSGK</sequence>
<dbReference type="InterPro" id="IPR001715">
    <property type="entry name" value="CH_dom"/>
</dbReference>
<dbReference type="PROSITE" id="PS50021">
    <property type="entry name" value="CH"/>
    <property type="match status" value="1"/>
</dbReference>
<evidence type="ECO:0000256" key="2">
    <source>
        <dbReference type="ARBA" id="ARBA00010899"/>
    </source>
</evidence>
<dbReference type="OrthoDB" id="3176171at2759"/>
<dbReference type="InterPro" id="IPR027640">
    <property type="entry name" value="Kinesin-like_fam"/>
</dbReference>
<dbReference type="GO" id="GO:0003777">
    <property type="term" value="F:microtubule motor activity"/>
    <property type="evidence" value="ECO:0007669"/>
    <property type="project" value="InterPro"/>
</dbReference>
<dbReference type="Gene3D" id="3.40.850.10">
    <property type="entry name" value="Kinesin motor domain"/>
    <property type="match status" value="1"/>
</dbReference>
<keyword evidence="7 8" id="KW-0505">Motor protein</keyword>